<dbReference type="AlphaFoldDB" id="A0A5M8PI52"/>
<organism evidence="1 2">
    <name type="scientific">Lasallia pustulata</name>
    <dbReference type="NCBI Taxonomy" id="136370"/>
    <lineage>
        <taxon>Eukaryota</taxon>
        <taxon>Fungi</taxon>
        <taxon>Dikarya</taxon>
        <taxon>Ascomycota</taxon>
        <taxon>Pezizomycotina</taxon>
        <taxon>Lecanoromycetes</taxon>
        <taxon>OSLEUM clade</taxon>
        <taxon>Umbilicariomycetidae</taxon>
        <taxon>Umbilicariales</taxon>
        <taxon>Umbilicariaceae</taxon>
        <taxon>Lasallia</taxon>
    </lineage>
</organism>
<dbReference type="Proteomes" id="UP000324767">
    <property type="component" value="Unassembled WGS sequence"/>
</dbReference>
<comment type="caution">
    <text evidence="1">The sequence shown here is derived from an EMBL/GenBank/DDBJ whole genome shotgun (WGS) entry which is preliminary data.</text>
</comment>
<sequence length="90" mass="9738">MKTKSGATGTFCVSFGTTLTGNEWTVASEGVKKEVKDERTGLPPEVRKWGEALAARTQIPEEALADLELVERMLRSGENDGAPLDCTLQI</sequence>
<protein>
    <submittedName>
        <fullName evidence="1">Uncharacterized protein</fullName>
    </submittedName>
</protein>
<name>A0A5M8PI52_9LECA</name>
<evidence type="ECO:0000313" key="1">
    <source>
        <dbReference type="EMBL" id="KAA6408474.1"/>
    </source>
</evidence>
<gene>
    <name evidence="1" type="ORF">FRX48_07556</name>
</gene>
<evidence type="ECO:0000313" key="2">
    <source>
        <dbReference type="Proteomes" id="UP000324767"/>
    </source>
</evidence>
<dbReference type="EMBL" id="VXIT01000013">
    <property type="protein sequence ID" value="KAA6408474.1"/>
    <property type="molecule type" value="Genomic_DNA"/>
</dbReference>
<reference evidence="1 2" key="1">
    <citation type="submission" date="2019-09" db="EMBL/GenBank/DDBJ databases">
        <title>The hologenome of the rock-dwelling lichen Lasallia pustulata.</title>
        <authorList>
            <person name="Greshake Tzovaras B."/>
            <person name="Segers F."/>
            <person name="Bicker A."/>
            <person name="Dal Grande F."/>
            <person name="Otte J."/>
            <person name="Hankeln T."/>
            <person name="Schmitt I."/>
            <person name="Ebersberger I."/>
        </authorList>
    </citation>
    <scope>NUCLEOTIDE SEQUENCE [LARGE SCALE GENOMIC DNA]</scope>
    <source>
        <strain evidence="1">A1-1</strain>
    </source>
</reference>
<proteinExistence type="predicted"/>
<accession>A0A5M8PI52</accession>
<dbReference type="OrthoDB" id="64915at2759"/>